<sequence length="140" mass="15625">MDAHSMDKIVKSFGDAVAESSRIIGSSSSAGCEAEADQQQQDLLAVAPPRALLKGRCKHYNKFGQNWMVSIDQVRIKQRPIKFTKRRRYDRPSLWDRDNDNGIIATTTTAATTTTTATTNKEKEIPVKEKIQLLAYGDIP</sequence>
<keyword evidence="2" id="KW-1185">Reference proteome</keyword>
<proteinExistence type="predicted"/>
<dbReference type="EMBL" id="KV784359">
    <property type="protein sequence ID" value="OEU15717.1"/>
    <property type="molecule type" value="Genomic_DNA"/>
</dbReference>
<accession>A0A1E7FC31</accession>
<evidence type="ECO:0000313" key="2">
    <source>
        <dbReference type="Proteomes" id="UP000095751"/>
    </source>
</evidence>
<dbReference type="AlphaFoldDB" id="A0A1E7FC31"/>
<organism evidence="1 2">
    <name type="scientific">Fragilariopsis cylindrus CCMP1102</name>
    <dbReference type="NCBI Taxonomy" id="635003"/>
    <lineage>
        <taxon>Eukaryota</taxon>
        <taxon>Sar</taxon>
        <taxon>Stramenopiles</taxon>
        <taxon>Ochrophyta</taxon>
        <taxon>Bacillariophyta</taxon>
        <taxon>Bacillariophyceae</taxon>
        <taxon>Bacillariophycidae</taxon>
        <taxon>Bacillariales</taxon>
        <taxon>Bacillariaceae</taxon>
        <taxon>Fragilariopsis</taxon>
    </lineage>
</organism>
<name>A0A1E7FC31_9STRA</name>
<reference evidence="1 2" key="1">
    <citation type="submission" date="2016-09" db="EMBL/GenBank/DDBJ databases">
        <title>Extensive genetic diversity and differential bi-allelic expression allows diatom success in the polar Southern Ocean.</title>
        <authorList>
            <consortium name="DOE Joint Genome Institute"/>
            <person name="Mock T."/>
            <person name="Otillar R.P."/>
            <person name="Strauss J."/>
            <person name="Dupont C."/>
            <person name="Frickenhaus S."/>
            <person name="Maumus F."/>
            <person name="Mcmullan M."/>
            <person name="Sanges R."/>
            <person name="Schmutz J."/>
            <person name="Toseland A."/>
            <person name="Valas R."/>
            <person name="Veluchamy A."/>
            <person name="Ward B.J."/>
            <person name="Allen A."/>
            <person name="Barry K."/>
            <person name="Falciatore A."/>
            <person name="Ferrante M."/>
            <person name="Fortunato A.E."/>
            <person name="Gloeckner G."/>
            <person name="Gruber A."/>
            <person name="Hipkin R."/>
            <person name="Janech M."/>
            <person name="Kroth P."/>
            <person name="Leese F."/>
            <person name="Lindquist E."/>
            <person name="Lyon B.R."/>
            <person name="Martin J."/>
            <person name="Mayer C."/>
            <person name="Parker M."/>
            <person name="Quesneville H."/>
            <person name="Raymond J."/>
            <person name="Uhlig C."/>
            <person name="Valentin K.U."/>
            <person name="Worden A.Z."/>
            <person name="Armbrust E.V."/>
            <person name="Bowler C."/>
            <person name="Green B."/>
            <person name="Moulton V."/>
            <person name="Van Oosterhout C."/>
            <person name="Grigoriev I."/>
        </authorList>
    </citation>
    <scope>NUCLEOTIDE SEQUENCE [LARGE SCALE GENOMIC DNA]</scope>
    <source>
        <strain evidence="1 2">CCMP1102</strain>
    </source>
</reference>
<dbReference type="KEGG" id="fcy:FRACYDRAFT_240409"/>
<evidence type="ECO:0000313" key="1">
    <source>
        <dbReference type="EMBL" id="OEU15717.1"/>
    </source>
</evidence>
<protein>
    <submittedName>
        <fullName evidence="1">Uncharacterized protein</fullName>
    </submittedName>
</protein>
<gene>
    <name evidence="1" type="ORF">FRACYDRAFT_240409</name>
</gene>
<dbReference type="Proteomes" id="UP000095751">
    <property type="component" value="Unassembled WGS sequence"/>
</dbReference>
<dbReference type="InParanoid" id="A0A1E7FC31"/>
<dbReference type="OrthoDB" id="10594773at2759"/>